<comment type="caution">
    <text evidence="2">The sequence shown here is derived from an EMBL/GenBank/DDBJ whole genome shotgun (WGS) entry which is preliminary data.</text>
</comment>
<dbReference type="InterPro" id="IPR001343">
    <property type="entry name" value="Hemolysn_Ca-bd"/>
</dbReference>
<accession>A0AA40SXY5</accession>
<dbReference type="PROSITE" id="PS00330">
    <property type="entry name" value="HEMOLYSIN_CALCIUM"/>
    <property type="match status" value="1"/>
</dbReference>
<dbReference type="Gene3D" id="2.150.10.10">
    <property type="entry name" value="Serralysin-like metalloprotease, C-terminal"/>
    <property type="match status" value="1"/>
</dbReference>
<name>A0AA40SXY5_9NOST</name>
<dbReference type="InterPro" id="IPR019960">
    <property type="entry name" value="T1SS_VCA0849"/>
</dbReference>
<feature type="domain" description="CARDB" evidence="1">
    <location>
        <begin position="521"/>
        <end position="611"/>
    </location>
</feature>
<evidence type="ECO:0000313" key="3">
    <source>
        <dbReference type="Proteomes" id="UP001165986"/>
    </source>
</evidence>
<evidence type="ECO:0000259" key="1">
    <source>
        <dbReference type="Pfam" id="PF07705"/>
    </source>
</evidence>
<protein>
    <submittedName>
        <fullName evidence="2">Type I secretion C-terminal target domain-containing protein</fullName>
    </submittedName>
</protein>
<evidence type="ECO:0000313" key="2">
    <source>
        <dbReference type="EMBL" id="MBD6617094.1"/>
    </source>
</evidence>
<feature type="domain" description="CARDB" evidence="1">
    <location>
        <begin position="3"/>
        <end position="117"/>
    </location>
</feature>
<dbReference type="SUPFAM" id="SSF51120">
    <property type="entry name" value="beta-Roll"/>
    <property type="match status" value="1"/>
</dbReference>
<reference evidence="2" key="1">
    <citation type="submission" date="2019-07" db="EMBL/GenBank/DDBJ databases">
        <title>Toxilogical consequences of a new and cryptic species of cyanobacteria (Komarekiella delphini-convector) recovered from the epidermis of a bottlenose dolphin and 1500 ft. in the air.</title>
        <authorList>
            <person name="Brown A.O."/>
            <person name="Dvorak P."/>
            <person name="Villanueva C.D."/>
            <person name="Foss A.J."/>
            <person name="Garvey A.D."/>
            <person name="Gibson Q.A."/>
            <person name="Johansen J.R."/>
            <person name="Casamatta D.A."/>
        </authorList>
    </citation>
    <scope>NUCLEOTIDE SEQUENCE</scope>
    <source>
        <strain evidence="2">SJRDD-AB1</strain>
    </source>
</reference>
<gene>
    <name evidence="2" type="ORF">FNW02_14935</name>
</gene>
<dbReference type="EMBL" id="VJXY01000014">
    <property type="protein sequence ID" value="MBD6617094.1"/>
    <property type="molecule type" value="Genomic_DNA"/>
</dbReference>
<dbReference type="NCBIfam" id="TIGR03661">
    <property type="entry name" value="T1SS_VCA0849"/>
    <property type="match status" value="1"/>
</dbReference>
<proteinExistence type="predicted"/>
<dbReference type="Pfam" id="PF07705">
    <property type="entry name" value="CARDB"/>
    <property type="match status" value="3"/>
</dbReference>
<sequence length="1033" mass="111795">MVKPDLIVSSVTAPLFGYVNGLIDVSWTVTNQGEEITTANWYDYIYLSDDEFLDDNDLFVTSVSSENNTPLAAGDSYTTTQSTYIPYDATAGSRYLLFATDRNNDQSETNEDNNVFAQPITLTPSGLVISNVTAPSSAVLGETIRVYWTVTNQGNAIASSLSVDTIYISAEPYLDGVRPRDYNFYEVGSRLTEENFPLAPGASYTAYADIYLPSNKQSNSIFAQKFNFVGDRYIGVGLGGYSFLYNPLGISSYQPIPIQLNAPNLVVSDAKVLTPAVPGGTVDVSWTVTNQGEFYAPTDWYDAVYFSEDDVLDLYDDIFEKYQYDSKLIEVSIGEQTPLAAGASYTLNQTITIPNNIQDSGYLLFMVDANINGLEWERTGIQGETDENDNFRAVPINLAGLDFVVESATAPTSAASGETISVSWTVKNQSIYTALGEWYDNVYLSDDEFLDDEDIFFTQVSSENNTPLAGGDSYTITQNITIPDFARKNSRYLLFSTDRNNNLSETNEDNNVFAQPITLRAPDLVISNIIAPSSAVLGETIRVSWTVTNQGDAIAFADLDDKIYISYDRYLEAIPRENNFFSVGYRLSEGDTPLAPGASYTASADIFLPRNEINSYIPFNFLGDRYLVITTDNLSISQPLSYKESNILQAIPINLSAPNLVLSDAEVLTPAVTGGTVDVSWTVTNQGTVYAPADWNDAVFFSTNDDLDVFDLQLVEVSTEAQTPLAAGASYTLNQTLTIPNYTGGNGYLIFVADYDLYGRYENEYFGDGIQGETDATDNIRVVQIELTTLSAGVTITESDGSTNVTEGGATDTYTIALTSQPTADVAIALNSNAQITTSVNSLTFTAANWNQAQTITVTAVDDDVVEGNHTSTLSLTAASADASYNDIAIASINVSITDNDQLINGTSGRDTLVGSDGTDIITGFKGKDTLTGGAGSDQFVYTNIRDAGDEITDFVAGTDKIALLPLFQSLSLDNLNYASATTQGYLSFGTKGNNTTVLIDSDGLGGRGRSTTLVMVQGLDQATLANANNFLF</sequence>
<dbReference type="RefSeq" id="WP_191758325.1">
    <property type="nucleotide sequence ID" value="NZ_VJXY01000014.1"/>
</dbReference>
<dbReference type="GO" id="GO:0005509">
    <property type="term" value="F:calcium ion binding"/>
    <property type="evidence" value="ECO:0007669"/>
    <property type="project" value="InterPro"/>
</dbReference>
<keyword evidence="3" id="KW-1185">Reference proteome</keyword>
<dbReference type="InterPro" id="IPR018511">
    <property type="entry name" value="Hemolysin-typ_Ca-bd_CS"/>
</dbReference>
<dbReference type="Gene3D" id="2.60.40.10">
    <property type="entry name" value="Immunoglobulins"/>
    <property type="match status" value="6"/>
</dbReference>
<organism evidence="2 3">
    <name type="scientific">Komarekiella delphini-convector SJRDD-AB1</name>
    <dbReference type="NCBI Taxonomy" id="2593771"/>
    <lineage>
        <taxon>Bacteria</taxon>
        <taxon>Bacillati</taxon>
        <taxon>Cyanobacteriota</taxon>
        <taxon>Cyanophyceae</taxon>
        <taxon>Nostocales</taxon>
        <taxon>Nostocaceae</taxon>
        <taxon>Komarekiella</taxon>
        <taxon>Komarekiella delphini-convector</taxon>
    </lineage>
</organism>
<dbReference type="AlphaFoldDB" id="A0AA40SXY5"/>
<dbReference type="Proteomes" id="UP001165986">
    <property type="component" value="Unassembled WGS sequence"/>
</dbReference>
<feature type="domain" description="CARDB" evidence="1">
    <location>
        <begin position="402"/>
        <end position="514"/>
    </location>
</feature>
<dbReference type="InterPro" id="IPR013783">
    <property type="entry name" value="Ig-like_fold"/>
</dbReference>
<dbReference type="InterPro" id="IPR011635">
    <property type="entry name" value="CARDB"/>
</dbReference>
<dbReference type="InterPro" id="IPR011049">
    <property type="entry name" value="Serralysin-like_metalloprot_C"/>
</dbReference>
<dbReference type="Pfam" id="PF00353">
    <property type="entry name" value="HemolysinCabind"/>
    <property type="match status" value="1"/>
</dbReference>